<feature type="transmembrane region" description="Helical" evidence="1">
    <location>
        <begin position="121"/>
        <end position="142"/>
    </location>
</feature>
<accession>A0A1X1Z3K0</accession>
<evidence type="ECO:0000256" key="1">
    <source>
        <dbReference type="SAM" id="Phobius"/>
    </source>
</evidence>
<feature type="transmembrane region" description="Helical" evidence="1">
    <location>
        <begin position="6"/>
        <end position="27"/>
    </location>
</feature>
<comment type="caution">
    <text evidence="2">The sequence shown here is derived from an EMBL/GenBank/DDBJ whole genome shotgun (WGS) entry which is preliminary data.</text>
</comment>
<sequence length="144" mass="14964">MSAGAAVAVAVTFVWLGMVLAISFLEAPLKFRAPNVTLQIGLGIGRLVFRALNTVEVVFALVIVAIVAGSTERPAPARIVAALAVAIAALAIQLVAVRPRLARRSNQVLAGSDGPRSRAHYVYVGFEVVKAVALLVAGILLLTV</sequence>
<dbReference type="OrthoDB" id="1098954at2"/>
<keyword evidence="3" id="KW-1185">Reference proteome</keyword>
<feature type="transmembrane region" description="Helical" evidence="1">
    <location>
        <begin position="75"/>
        <end position="97"/>
    </location>
</feature>
<dbReference type="AlphaFoldDB" id="A0A1X1Z3K0"/>
<dbReference type="RefSeq" id="WP_085080893.1">
    <property type="nucleotide sequence ID" value="NZ_JACKRZ010000296.1"/>
</dbReference>
<organism evidence="2 3">
    <name type="scientific">Mycobacterium palustre</name>
    <dbReference type="NCBI Taxonomy" id="153971"/>
    <lineage>
        <taxon>Bacteria</taxon>
        <taxon>Bacillati</taxon>
        <taxon>Actinomycetota</taxon>
        <taxon>Actinomycetes</taxon>
        <taxon>Mycobacteriales</taxon>
        <taxon>Mycobacteriaceae</taxon>
        <taxon>Mycobacterium</taxon>
        <taxon>Mycobacterium simiae complex</taxon>
    </lineage>
</organism>
<proteinExistence type="predicted"/>
<reference evidence="2 3" key="1">
    <citation type="submission" date="2016-01" db="EMBL/GenBank/DDBJ databases">
        <title>The new phylogeny of the genus Mycobacterium.</title>
        <authorList>
            <person name="Tarcisio F."/>
            <person name="Conor M."/>
            <person name="Antonella G."/>
            <person name="Elisabetta G."/>
            <person name="Giulia F.S."/>
            <person name="Sara T."/>
            <person name="Anna F."/>
            <person name="Clotilde B."/>
            <person name="Roberto B."/>
            <person name="Veronica D.S."/>
            <person name="Fabio R."/>
            <person name="Monica P."/>
            <person name="Olivier J."/>
            <person name="Enrico T."/>
            <person name="Nicola S."/>
        </authorList>
    </citation>
    <scope>NUCLEOTIDE SEQUENCE [LARGE SCALE GENOMIC DNA]</scope>
    <source>
        <strain evidence="2 3">DSM 44572</strain>
    </source>
</reference>
<evidence type="ECO:0000313" key="2">
    <source>
        <dbReference type="EMBL" id="ORW17865.1"/>
    </source>
</evidence>
<name>A0A1X1Z3K0_9MYCO</name>
<feature type="transmembrane region" description="Helical" evidence="1">
    <location>
        <begin position="47"/>
        <end position="69"/>
    </location>
</feature>
<gene>
    <name evidence="2" type="ORF">AWC19_20135</name>
</gene>
<protein>
    <recommendedName>
        <fullName evidence="4">DUF4149 domain-containing protein</fullName>
    </recommendedName>
</protein>
<evidence type="ECO:0008006" key="4">
    <source>
        <dbReference type="Google" id="ProtNLM"/>
    </source>
</evidence>
<dbReference type="Proteomes" id="UP000193529">
    <property type="component" value="Unassembled WGS sequence"/>
</dbReference>
<evidence type="ECO:0000313" key="3">
    <source>
        <dbReference type="Proteomes" id="UP000193529"/>
    </source>
</evidence>
<keyword evidence="1" id="KW-0812">Transmembrane</keyword>
<keyword evidence="1" id="KW-1133">Transmembrane helix</keyword>
<dbReference type="EMBL" id="LQPJ01000143">
    <property type="protein sequence ID" value="ORW17865.1"/>
    <property type="molecule type" value="Genomic_DNA"/>
</dbReference>
<dbReference type="STRING" id="153971.AWC19_20135"/>
<keyword evidence="1" id="KW-0472">Membrane</keyword>